<dbReference type="InterPro" id="IPR008929">
    <property type="entry name" value="Chondroitin_lyas"/>
</dbReference>
<dbReference type="InterPro" id="IPR008397">
    <property type="entry name" value="Alginate_lyase_dom"/>
</dbReference>
<dbReference type="Pfam" id="PF05426">
    <property type="entry name" value="Alginate_lyase"/>
    <property type="match status" value="1"/>
</dbReference>
<dbReference type="SUPFAM" id="SSF48230">
    <property type="entry name" value="Chondroitin AC/alginate lyase"/>
    <property type="match status" value="1"/>
</dbReference>
<dbReference type="OrthoDB" id="222550at2"/>
<gene>
    <name evidence="5" type="ORF">EXN75_01420</name>
</gene>
<evidence type="ECO:0000256" key="3">
    <source>
        <dbReference type="SAM" id="SignalP"/>
    </source>
</evidence>
<dbReference type="AlphaFoldDB" id="A0A4Y8VUS9"/>
<name>A0A4Y8VUS9_9BACT</name>
<dbReference type="Proteomes" id="UP000297872">
    <property type="component" value="Unassembled WGS sequence"/>
</dbReference>
<reference evidence="5 6" key="1">
    <citation type="submission" date="2019-02" db="EMBL/GenBank/DDBJ databases">
        <title>Draft Genome Sequence of the Prevotella sp. BCRC 81118, Isolated from Human Feces.</title>
        <authorList>
            <person name="Huang C.-H."/>
        </authorList>
    </citation>
    <scope>NUCLEOTIDE SEQUENCE [LARGE SCALE GENOMIC DNA]</scope>
    <source>
        <strain evidence="5 6">BCRC 81118</strain>
    </source>
</reference>
<keyword evidence="1 3" id="KW-0732">Signal</keyword>
<organism evidence="5 6">
    <name type="scientific">Segatella hominis</name>
    <dbReference type="NCBI Taxonomy" id="2518605"/>
    <lineage>
        <taxon>Bacteria</taxon>
        <taxon>Pseudomonadati</taxon>
        <taxon>Bacteroidota</taxon>
        <taxon>Bacteroidia</taxon>
        <taxon>Bacteroidales</taxon>
        <taxon>Prevotellaceae</taxon>
        <taxon>Segatella</taxon>
    </lineage>
</organism>
<protein>
    <recommendedName>
        <fullName evidence="4">Alginate lyase domain-containing protein</fullName>
    </recommendedName>
</protein>
<dbReference type="Gene3D" id="2.60.120.200">
    <property type="match status" value="1"/>
</dbReference>
<comment type="caution">
    <text evidence="5">The sequence shown here is derived from an EMBL/GenBank/DDBJ whole genome shotgun (WGS) entry which is preliminary data.</text>
</comment>
<feature type="domain" description="Alginate lyase" evidence="4">
    <location>
        <begin position="410"/>
        <end position="562"/>
    </location>
</feature>
<sequence length="1240" mass="136859">MKKNRLLVVFAALLNVLGMWADGANLKLHFNFENATGGNVKEVISGGNIVGTLMNNAKVETMGKYHVLNLGSENGYFDMGEGTGKVLAGCSDFSISMYYYVNANQDITGLGNFLFTFSNNPACTQTEGCYYFYTLNTQRVGSSAAGYGSEKSVNATQVSQKGNWVNVVYVQKGTEGTLYVNGQKKASATSNKISEIFGTEAPKYNWIGRSPFDNDVYLKNTKVADIRIYDGALTGSEVTQLALAADDYDNEFRHGTQGNLTTLNTTLKEASTLINGDISIYTADAVAMLSDTYELIKAKSEKETLSQFVIDEYVADLKAAIQNVKATQGMIFTDTELMPAYDSSRGFRHPGGLHTNADFERIKAQLAAGNEKVTKAYNILKNAEFAQPTCATWPVETIIRGGSSGQNYINAARGATIAYQNALRWKIEGNEACAKHAVDVLMAWANTCKGIGGDSNFALAGGLYGYEFAQAAELMRDYEGWKAKDFETFKRWMLDLWYPTIMRFQRSRNDTWRNWRYDATHGGQRPGHYWSNWGLCNTLALMSVGILCDDVFIYNQAMSYYKYDQAELAKANYPWPWAPENTETDKYNGGLNEYIDNLVPHVAEYAGETGAYGKVGQMQETGRDQGHAQMAAGLAVDICQTAWNQGDDLYSYHDNRIAAGIEFQAAYNFDGRDDLPWVNYHYTDCHSAWHQAWVQGGPNGGSRGEMRPYWARVIGHYEGVKGVKMPFSEIALEKMGIDGGPTGAVSGPYDHMGYSVLTCTYDGIADEQHRPTLLTPKMEYDGKIIDHNELGGLENNYIINVNTALPKGKTVKLMPQLPEGVVDTGNWSWNTGETTKDITVTTDKSFIYRATYTNENGIKSEQMFSIAVNADCTPTTISSSIYCNDTWVGATEAVVPCGSNVTLNVAGASGWGDGKWSTGQTGTSITLSSLISDKEIKGQFINQGGLAQTITFRIHVKGLQPCALLNNRLVSDSLDLIVNQGDALVLYANAPENIVNVKYTWSNGTEGKYLDLTEGLTSGDYTLYITGENFDQKLTYHVMVMNEKYVVLEAGKYAIYDVENDAYLTYKNQGETMPSFTPLVKEDGRYDASQVWIAEVKGATTKTPKYNFSCLIGGNTPYLNATKMAKKAYFPYYIRGLIGSDHVAVRTLTKEEYWKANENGVLETKGTAGLTQFPFVFIPVKDEELPTGITNIGVSEKGENINTQYYTVSGVQTHGKTKGVYIQKSTDNTGKVIIKKVIKR</sequence>
<keyword evidence="2" id="KW-0456">Lyase</keyword>
<evidence type="ECO:0000256" key="1">
    <source>
        <dbReference type="ARBA" id="ARBA00022729"/>
    </source>
</evidence>
<evidence type="ECO:0000313" key="5">
    <source>
        <dbReference type="EMBL" id="TFH84270.1"/>
    </source>
</evidence>
<accession>A0A4Y8VUS9</accession>
<keyword evidence="6" id="KW-1185">Reference proteome</keyword>
<feature type="signal peptide" evidence="3">
    <location>
        <begin position="1"/>
        <end position="21"/>
    </location>
</feature>
<dbReference type="GO" id="GO:0042597">
    <property type="term" value="C:periplasmic space"/>
    <property type="evidence" value="ECO:0007669"/>
    <property type="project" value="InterPro"/>
</dbReference>
<feature type="chain" id="PRO_5021272905" description="Alginate lyase domain-containing protein" evidence="3">
    <location>
        <begin position="22"/>
        <end position="1240"/>
    </location>
</feature>
<dbReference type="GO" id="GO:0005975">
    <property type="term" value="P:carbohydrate metabolic process"/>
    <property type="evidence" value="ECO:0007669"/>
    <property type="project" value="UniProtKB-ARBA"/>
</dbReference>
<dbReference type="InterPro" id="IPR013320">
    <property type="entry name" value="ConA-like_dom_sf"/>
</dbReference>
<dbReference type="GO" id="GO:0016829">
    <property type="term" value="F:lyase activity"/>
    <property type="evidence" value="ECO:0007669"/>
    <property type="project" value="UniProtKB-KW"/>
</dbReference>
<evidence type="ECO:0000313" key="6">
    <source>
        <dbReference type="Proteomes" id="UP000297872"/>
    </source>
</evidence>
<dbReference type="GeneID" id="302993953"/>
<evidence type="ECO:0000259" key="4">
    <source>
        <dbReference type="Pfam" id="PF05426"/>
    </source>
</evidence>
<dbReference type="SUPFAM" id="SSF49899">
    <property type="entry name" value="Concanavalin A-like lectins/glucanases"/>
    <property type="match status" value="1"/>
</dbReference>
<proteinExistence type="predicted"/>
<dbReference type="RefSeq" id="WP_134842513.1">
    <property type="nucleotide sequence ID" value="NZ_SGVY01000003.1"/>
</dbReference>
<dbReference type="GO" id="GO:0004553">
    <property type="term" value="F:hydrolase activity, hydrolyzing O-glycosyl compounds"/>
    <property type="evidence" value="ECO:0007669"/>
    <property type="project" value="UniProtKB-ARBA"/>
</dbReference>
<dbReference type="Pfam" id="PF13385">
    <property type="entry name" value="Laminin_G_3"/>
    <property type="match status" value="1"/>
</dbReference>
<evidence type="ECO:0000256" key="2">
    <source>
        <dbReference type="ARBA" id="ARBA00023239"/>
    </source>
</evidence>
<dbReference type="EMBL" id="SGVY01000003">
    <property type="protein sequence ID" value="TFH84270.1"/>
    <property type="molecule type" value="Genomic_DNA"/>
</dbReference>
<dbReference type="Gene3D" id="1.50.10.100">
    <property type="entry name" value="Chondroitin AC/alginate lyase"/>
    <property type="match status" value="1"/>
</dbReference>